<dbReference type="InterPro" id="IPR036779">
    <property type="entry name" value="LysM_dom_sf"/>
</dbReference>
<comment type="caution">
    <text evidence="2">The sequence shown here is derived from an EMBL/GenBank/DDBJ whole genome shotgun (WGS) entry which is preliminary data.</text>
</comment>
<sequence>IARDSAGGEDVRDVLTAIVDMNGLDSSTVHPGQRILVPSR</sequence>
<name>A0A2N6VDI0_9MICO</name>
<dbReference type="Gene3D" id="3.10.350.10">
    <property type="entry name" value="LysM domain"/>
    <property type="match status" value="1"/>
</dbReference>
<proteinExistence type="predicted"/>
<dbReference type="AlphaFoldDB" id="A0A2N6VDI0"/>
<dbReference type="Pfam" id="PF01476">
    <property type="entry name" value="LysM"/>
    <property type="match status" value="1"/>
</dbReference>
<dbReference type="InterPro" id="IPR018392">
    <property type="entry name" value="LysM"/>
</dbReference>
<feature type="non-terminal residue" evidence="2">
    <location>
        <position position="1"/>
    </location>
</feature>
<evidence type="ECO:0000313" key="3">
    <source>
        <dbReference type="Proteomes" id="UP000235598"/>
    </source>
</evidence>
<dbReference type="EMBL" id="PNHK01000826">
    <property type="protein sequence ID" value="PMC97238.1"/>
    <property type="molecule type" value="Genomic_DNA"/>
</dbReference>
<feature type="domain" description="LysM" evidence="1">
    <location>
        <begin position="16"/>
        <end position="38"/>
    </location>
</feature>
<gene>
    <name evidence="2" type="ORF">CJ199_16415</name>
</gene>
<organism evidence="2 3">
    <name type="scientific">Brevibacterium paucivorans</name>
    <dbReference type="NCBI Taxonomy" id="170994"/>
    <lineage>
        <taxon>Bacteria</taxon>
        <taxon>Bacillati</taxon>
        <taxon>Actinomycetota</taxon>
        <taxon>Actinomycetes</taxon>
        <taxon>Micrococcales</taxon>
        <taxon>Brevibacteriaceae</taxon>
        <taxon>Brevibacterium</taxon>
    </lineage>
</organism>
<evidence type="ECO:0000259" key="1">
    <source>
        <dbReference type="Pfam" id="PF01476"/>
    </source>
</evidence>
<protein>
    <submittedName>
        <fullName evidence="2">Peptidoglycan-binding cell wall degradation protein</fullName>
    </submittedName>
</protein>
<reference evidence="2 3" key="1">
    <citation type="submission" date="2017-09" db="EMBL/GenBank/DDBJ databases">
        <title>Bacterial strain isolated from the female urinary microbiota.</title>
        <authorList>
            <person name="Thomas-White K."/>
            <person name="Kumar N."/>
            <person name="Forster S."/>
            <person name="Putonti C."/>
            <person name="Lawley T."/>
            <person name="Wolfe A.J."/>
        </authorList>
    </citation>
    <scope>NUCLEOTIDE SEQUENCE [LARGE SCALE GENOMIC DNA]</scope>
    <source>
        <strain evidence="2 3">UMB1301</strain>
    </source>
</reference>
<dbReference type="Proteomes" id="UP000235598">
    <property type="component" value="Unassembled WGS sequence"/>
</dbReference>
<evidence type="ECO:0000313" key="2">
    <source>
        <dbReference type="EMBL" id="PMC97238.1"/>
    </source>
</evidence>
<accession>A0A2N6VDI0</accession>